<dbReference type="FunFam" id="3.30.200.20:FF:000087">
    <property type="entry name" value="Dual specificity tyrosine-phosphorylation-regulated kinase 1A"/>
    <property type="match status" value="1"/>
</dbReference>
<evidence type="ECO:0000256" key="3">
    <source>
        <dbReference type="ARBA" id="ARBA00022490"/>
    </source>
</evidence>
<feature type="region of interest" description="Disordered" evidence="11">
    <location>
        <begin position="1989"/>
        <end position="2088"/>
    </location>
</feature>
<feature type="region of interest" description="Disordered" evidence="11">
    <location>
        <begin position="644"/>
        <end position="704"/>
    </location>
</feature>
<evidence type="ECO:0000313" key="14">
    <source>
        <dbReference type="Proteomes" id="UP001150907"/>
    </source>
</evidence>
<proteinExistence type="inferred from homology"/>
<feature type="region of interest" description="Disordered" evidence="11">
    <location>
        <begin position="1575"/>
        <end position="1602"/>
    </location>
</feature>
<feature type="region of interest" description="Disordered" evidence="11">
    <location>
        <begin position="612"/>
        <end position="631"/>
    </location>
</feature>
<dbReference type="InterPro" id="IPR050494">
    <property type="entry name" value="Ser_Thr_dual-spec_kinase"/>
</dbReference>
<feature type="compositionally biased region" description="Polar residues" evidence="11">
    <location>
        <begin position="658"/>
        <end position="668"/>
    </location>
</feature>
<accession>A0A9W8EK35</accession>
<feature type="compositionally biased region" description="Polar residues" evidence="11">
    <location>
        <begin position="1808"/>
        <end position="1819"/>
    </location>
</feature>
<feature type="compositionally biased region" description="Polar residues" evidence="11">
    <location>
        <begin position="507"/>
        <end position="516"/>
    </location>
</feature>
<evidence type="ECO:0000256" key="9">
    <source>
        <dbReference type="ARBA" id="ARBA00022840"/>
    </source>
</evidence>
<feature type="compositionally biased region" description="Polar residues" evidence="11">
    <location>
        <begin position="537"/>
        <end position="548"/>
    </location>
</feature>
<dbReference type="PROSITE" id="PS00108">
    <property type="entry name" value="PROTEIN_KINASE_ST"/>
    <property type="match status" value="1"/>
</dbReference>
<dbReference type="InterPro" id="IPR008271">
    <property type="entry name" value="Ser/Thr_kinase_AS"/>
</dbReference>
<evidence type="ECO:0000256" key="11">
    <source>
        <dbReference type="SAM" id="MobiDB-lite"/>
    </source>
</evidence>
<dbReference type="InterPro" id="IPR000719">
    <property type="entry name" value="Prot_kinase_dom"/>
</dbReference>
<evidence type="ECO:0000256" key="2">
    <source>
        <dbReference type="ARBA" id="ARBA00008867"/>
    </source>
</evidence>
<feature type="region of interest" description="Disordered" evidence="11">
    <location>
        <begin position="507"/>
        <end position="548"/>
    </location>
</feature>
<dbReference type="GO" id="GO:0005634">
    <property type="term" value="C:nucleus"/>
    <property type="evidence" value="ECO:0007669"/>
    <property type="project" value="TreeGrafter"/>
</dbReference>
<keyword evidence="3" id="KW-0963">Cytoplasm</keyword>
<dbReference type="SUPFAM" id="SSF56112">
    <property type="entry name" value="Protein kinase-like (PK-like)"/>
    <property type="match status" value="1"/>
</dbReference>
<dbReference type="EMBL" id="JANBQF010000016">
    <property type="protein sequence ID" value="KAJ2007865.1"/>
    <property type="molecule type" value="Genomic_DNA"/>
</dbReference>
<dbReference type="SMART" id="SM00220">
    <property type="entry name" value="S_TKc"/>
    <property type="match status" value="1"/>
</dbReference>
<feature type="region of interest" description="Disordered" evidence="11">
    <location>
        <begin position="801"/>
        <end position="849"/>
    </location>
</feature>
<evidence type="ECO:0000256" key="10">
    <source>
        <dbReference type="PROSITE-ProRule" id="PRU10141"/>
    </source>
</evidence>
<keyword evidence="6 13" id="KW-0808">Transferase</keyword>
<feature type="region of interest" description="Disordered" evidence="11">
    <location>
        <begin position="1619"/>
        <end position="1650"/>
    </location>
</feature>
<feature type="compositionally biased region" description="Low complexity" evidence="11">
    <location>
        <begin position="2060"/>
        <end position="2079"/>
    </location>
</feature>
<feature type="region of interest" description="Disordered" evidence="11">
    <location>
        <begin position="142"/>
        <end position="169"/>
    </location>
</feature>
<dbReference type="GO" id="GO:0004712">
    <property type="term" value="F:protein serine/threonine/tyrosine kinase activity"/>
    <property type="evidence" value="ECO:0007669"/>
    <property type="project" value="UniProtKB-EC"/>
</dbReference>
<comment type="caution">
    <text evidence="13">The sequence shown here is derived from an EMBL/GenBank/DDBJ whole genome shotgun (WGS) entry which is preliminary data.</text>
</comment>
<dbReference type="Gene3D" id="3.30.200.20">
    <property type="entry name" value="Phosphorylase Kinase, domain 1"/>
    <property type="match status" value="1"/>
</dbReference>
<comment type="similarity">
    <text evidence="2">Belongs to the protein kinase superfamily. CMGC Ser/Thr protein kinase family. MNB/DYRK subfamily.</text>
</comment>
<feature type="compositionally biased region" description="Low complexity" evidence="11">
    <location>
        <begin position="1855"/>
        <end position="1871"/>
    </location>
</feature>
<evidence type="ECO:0000256" key="4">
    <source>
        <dbReference type="ARBA" id="ARBA00022527"/>
    </source>
</evidence>
<comment type="subcellular location">
    <subcellularLocation>
        <location evidence="1">Cytoplasm</location>
    </subcellularLocation>
</comment>
<gene>
    <name evidence="13" type="primary">YAK1</name>
    <name evidence="13" type="ORF">H4R26_000533</name>
</gene>
<keyword evidence="8 13" id="KW-0418">Kinase</keyword>
<dbReference type="Gene3D" id="1.10.510.10">
    <property type="entry name" value="Transferase(Phosphotransferase) domain 1"/>
    <property type="match status" value="1"/>
</dbReference>
<evidence type="ECO:0000256" key="1">
    <source>
        <dbReference type="ARBA" id="ARBA00004496"/>
    </source>
</evidence>
<feature type="domain" description="Protein kinase" evidence="12">
    <location>
        <begin position="1014"/>
        <end position="1340"/>
    </location>
</feature>
<evidence type="ECO:0000256" key="6">
    <source>
        <dbReference type="ARBA" id="ARBA00022679"/>
    </source>
</evidence>
<keyword evidence="7 10" id="KW-0547">Nucleotide-binding</keyword>
<feature type="compositionally biased region" description="Polar residues" evidence="11">
    <location>
        <begin position="362"/>
        <end position="376"/>
    </location>
</feature>
<protein>
    <submittedName>
        <fullName evidence="13">Dual specificity protein kinase yak1</fullName>
        <ecNumber evidence="13">2.7.12.1</ecNumber>
    </submittedName>
</protein>
<feature type="compositionally biased region" description="Acidic residues" evidence="11">
    <location>
        <begin position="1796"/>
        <end position="1806"/>
    </location>
</feature>
<organism evidence="13 14">
    <name type="scientific">Coemansia thaxteri</name>
    <dbReference type="NCBI Taxonomy" id="2663907"/>
    <lineage>
        <taxon>Eukaryota</taxon>
        <taxon>Fungi</taxon>
        <taxon>Fungi incertae sedis</taxon>
        <taxon>Zoopagomycota</taxon>
        <taxon>Kickxellomycotina</taxon>
        <taxon>Kickxellomycetes</taxon>
        <taxon>Kickxellales</taxon>
        <taxon>Kickxellaceae</taxon>
        <taxon>Coemansia</taxon>
    </lineage>
</organism>
<keyword evidence="9 10" id="KW-0067">ATP-binding</keyword>
<feature type="region of interest" description="Disordered" evidence="11">
    <location>
        <begin position="1837"/>
        <end position="1871"/>
    </location>
</feature>
<dbReference type="Pfam" id="PF00069">
    <property type="entry name" value="Pkinase"/>
    <property type="match status" value="1"/>
</dbReference>
<dbReference type="OrthoDB" id="9332038at2759"/>
<evidence type="ECO:0000256" key="7">
    <source>
        <dbReference type="ARBA" id="ARBA00022741"/>
    </source>
</evidence>
<feature type="binding site" evidence="10">
    <location>
        <position position="1043"/>
    </location>
    <ligand>
        <name>ATP</name>
        <dbReference type="ChEBI" id="CHEBI:30616"/>
    </ligand>
</feature>
<evidence type="ECO:0000259" key="12">
    <source>
        <dbReference type="PROSITE" id="PS50011"/>
    </source>
</evidence>
<dbReference type="FunFam" id="1.10.510.10:FF:000380">
    <property type="entry name" value="Serine/threonine-protein kinase ppk15"/>
    <property type="match status" value="1"/>
</dbReference>
<feature type="compositionally biased region" description="Polar residues" evidence="11">
    <location>
        <begin position="2024"/>
        <end position="2033"/>
    </location>
</feature>
<dbReference type="EC" id="2.7.12.1" evidence="13"/>
<feature type="compositionally biased region" description="Polar residues" evidence="11">
    <location>
        <begin position="694"/>
        <end position="704"/>
    </location>
</feature>
<sequence length="2242" mass="239620">MEHNNPKGRSGNVPLGPLSSLSNQHIYNGYSDQARLDGAAPASPSATLLLAQTPAASGNSAGVRPTSMFNSVASSYAPAAATATGADGSQQAHYAPNTAASDRSFHAIMIGDSAAQSPGRQAPLVPAAAAAISSHAPLQGMHFRPKPSLDSTQAGGLGDGHGGVVSSSLPSGNPFLHGMAAGGPAAVGPGYRVAAGAYPRIAYPQLNTAQGTEWAAALPSPGLSQQQQHMRTGSQQYALPPLHGHQQLSFAESSQATEQSALENATIRNVGGLAYQHWPQSAANSVYQTVTIGDGAHANTSADVSQHYPVSLPSLPPPGPASAGLSVYASGGHSPLVVRGRSRRRPHQAYDNHDPNVAGAYSSESSPAPSLTQPPAVRQSLSIGNIAESVGGTADSRIFGRRGSELNVSMQSMRSSENSSRDASHSYSPSVAIAASNGSTSLATRATPTYNYPEVAYRSDDATRARLASSNRAAGQGEYAGDQSEYANRGRPESIIMMGASVGSEASTIEGTTNSDFAMGYGSSPSLAGDNRHQPTHRQYGSSSVEGQSQEYANTVASMAQQRWNQGSTASPLRAELGASDAPTKDFPAPADLPSYTHDQQTAQQYATLPRSGYAAQGSARASGNNARGQAPFAAAPGLAANSLQLHPWPPESPQIRAANSSGSQQSLKLAPGAQGHGNGPAAQPGIRAHNSGELPNSNQTQGAPNILTDYYMVTSPNDQQYSEPHTPGISSMSLLPMVEVGQGGMRPAPTGDMDEINAHSQEYLHRRRRRLTQTLHNRQRSGSAVDVASRLSTTRLNAALPLSSPGANSHISARSIEDIPGMDGEQQATGRPRYQPPPAPPSTAAYGGDSVNYVPSEFYSVAAVQSQAQAHAQSQAHAHAQALAQIQTEYLQRLQQDYMQQERMQQERIQLERMHQEQMHAAALEQQRQKSKLAQEQELARFRNYCPLLSLTVDIAESYRKCHPEFSYDSARRPRRVLTQPSEGVKNDGFDNENSDYILYVNDVIGEKEGQQFLILEMLGSGTFGQVVKCQNTRTGELVAVKVIKNKSAYYNQSMMEVQMLSLLNNKYDVDDKHHILRLKESFVFRQHLVFVNELLSINLYDLLKQNMYHGLSTNLVRVLVQQILDAMIVLKQAEIIHADLKPENILLEDMGKPVVKVIDFGSACFEWQTTFTYIQSRFYRSPEILLGLPYSSRIDMWSLGCIVAELYLGLPLFPGSSEYNQLSRIVDLLGLPPSNMLERARRTDEFFNYLGPSTWDLKSMIQYARERNVEEKQSKRYFTATTLEELITTYPIRRRLSEADQQREYQTRYALIDFLRGLLHLDPDKRWSPQQAAVHPFITGEPLVGAFIPPSFSATGGSHGPGGGTGPYGGGPAGGNGTGYGRSAGGVIGGGNAYSMQGASGDYGQMRSLGGYSSHQGTDAGSNGHAAYAAWDGSMDPSGENGTRGSTSTSEPLVYGTGGSSNPSADDSMAWNYYQNIQRQGMAQNPIHSDDKTSIPGSYPFCDSSGGIALDAKVVRAGVQVTRGMDTERLLAATNNQLSANSTFSQNTPADTFMHQYQRNSFLGVDPSSSYHSDCLTADSDSRDEPGHPEISQSNSEYSVDSSYGCWSWRSETDNKHHCSSTEAPSGRLNHQRQLPPKVGFGESLAASDSCDSGSKPLISRISGQGHGVSRVVGVVGRNSTSDGRSQQRYSLSTSLDAEGDGLFLDERDAPSTWKPQVSCGLDCARPSTTLLRSSAGACLVSSFSPLTVPSTLGSLQCVHEHSNCASASHGSSRNSIASYQAVDQHEFSGAGGSDDESRDDGEDANQLSDGSGLSRPLTQAHMSEESLSMYSAASGQDFGSDVDAGERQSMHSNDGWSDGLSSWSSGDSDNGDFFEATMAAPQARAERGCQVFPQELQHSLSSNHDAASLLPGTGTGSIYHLPQHAFYSQDLLYHGDPVSFANGRVTPGSDCVEFVESDKVLTPSSELGAYRSWAFDAYDESDSLETASVISQDKPDGCNHRARPHEDLEETSSLLEVLDISRTSPTNTPGSDGKPAARPSDGHGERIASTNAEESIDSGISDSGDSCDLDGLGSDSDGIDDNDDDGVADQDVVLFAGKLHLTPKSQLARGAVVAGGHRRRLSTLTSPSANAAAPLDSLRAPSLPTFWSARCASLASYPQKIAKKSHLRRSDRPLPPTPPSTLLLKDSMRMVESLRRMGKWRDAGMAQTNTYTSRANQFYLDPVIVAMSPRLMPPSGQPG</sequence>
<dbReference type="GO" id="GO:0004713">
    <property type="term" value="F:protein tyrosine kinase activity"/>
    <property type="evidence" value="ECO:0007669"/>
    <property type="project" value="TreeGrafter"/>
</dbReference>
<dbReference type="GO" id="GO:0004674">
    <property type="term" value="F:protein serine/threonine kinase activity"/>
    <property type="evidence" value="ECO:0007669"/>
    <property type="project" value="UniProtKB-KW"/>
</dbReference>
<evidence type="ECO:0000313" key="13">
    <source>
        <dbReference type="EMBL" id="KAJ2007865.1"/>
    </source>
</evidence>
<dbReference type="PANTHER" id="PTHR24058:SF17">
    <property type="entry name" value="HOMEODOMAIN INTERACTING PROTEIN KINASE, ISOFORM D"/>
    <property type="match status" value="1"/>
</dbReference>
<evidence type="ECO:0000256" key="5">
    <source>
        <dbReference type="ARBA" id="ARBA00022553"/>
    </source>
</evidence>
<feature type="region of interest" description="Disordered" evidence="11">
    <location>
        <begin position="341"/>
        <end position="376"/>
    </location>
</feature>
<evidence type="ECO:0000256" key="8">
    <source>
        <dbReference type="ARBA" id="ARBA00022777"/>
    </source>
</evidence>
<name>A0A9W8EK35_9FUNG</name>
<reference evidence="13" key="1">
    <citation type="submission" date="2022-07" db="EMBL/GenBank/DDBJ databases">
        <title>Phylogenomic reconstructions and comparative analyses of Kickxellomycotina fungi.</title>
        <authorList>
            <person name="Reynolds N.K."/>
            <person name="Stajich J.E."/>
            <person name="Barry K."/>
            <person name="Grigoriev I.V."/>
            <person name="Crous P."/>
            <person name="Smith M.E."/>
        </authorList>
    </citation>
    <scope>NUCLEOTIDE SEQUENCE</scope>
    <source>
        <strain evidence="13">IMI 214461</strain>
    </source>
</reference>
<feature type="region of interest" description="Disordered" evidence="11">
    <location>
        <begin position="1789"/>
        <end position="1819"/>
    </location>
</feature>
<dbReference type="GO" id="GO:0005524">
    <property type="term" value="F:ATP binding"/>
    <property type="evidence" value="ECO:0007669"/>
    <property type="project" value="UniProtKB-UniRule"/>
</dbReference>
<keyword evidence="5" id="KW-0597">Phosphoprotein</keyword>
<feature type="region of interest" description="Disordered" evidence="11">
    <location>
        <begin position="1433"/>
        <end position="1465"/>
    </location>
</feature>
<feature type="compositionally biased region" description="Polar residues" evidence="11">
    <location>
        <begin position="1593"/>
        <end position="1602"/>
    </location>
</feature>
<keyword evidence="4" id="KW-0723">Serine/threonine-protein kinase</keyword>
<dbReference type="InterPro" id="IPR011009">
    <property type="entry name" value="Kinase-like_dom_sf"/>
</dbReference>
<dbReference type="PROSITE" id="PS00107">
    <property type="entry name" value="PROTEIN_KINASE_ATP"/>
    <property type="match status" value="1"/>
</dbReference>
<feature type="compositionally biased region" description="Polar residues" evidence="11">
    <location>
        <begin position="1442"/>
        <end position="1453"/>
    </location>
</feature>
<dbReference type="PROSITE" id="PS50011">
    <property type="entry name" value="PROTEIN_KINASE_DOM"/>
    <property type="match status" value="1"/>
</dbReference>
<dbReference type="InterPro" id="IPR017441">
    <property type="entry name" value="Protein_kinase_ATP_BS"/>
</dbReference>
<dbReference type="Proteomes" id="UP001150907">
    <property type="component" value="Unassembled WGS sequence"/>
</dbReference>
<keyword evidence="14" id="KW-1185">Reference proteome</keyword>
<dbReference type="PANTHER" id="PTHR24058">
    <property type="entry name" value="DUAL SPECIFICITY PROTEIN KINASE"/>
    <property type="match status" value="1"/>
</dbReference>
<dbReference type="GO" id="GO:0005737">
    <property type="term" value="C:cytoplasm"/>
    <property type="evidence" value="ECO:0007669"/>
    <property type="project" value="UniProtKB-SubCell"/>
</dbReference>